<keyword evidence="2" id="KW-1185">Reference proteome</keyword>
<dbReference type="EMBL" id="AP017312">
    <property type="protein sequence ID" value="BAU28835.1"/>
    <property type="molecule type" value="Genomic_DNA"/>
</dbReference>
<gene>
    <name evidence="1" type="ORF">CB4_03012</name>
</gene>
<organism evidence="1 2">
    <name type="scientific">Aneurinibacillus soli</name>
    <dbReference type="NCBI Taxonomy" id="1500254"/>
    <lineage>
        <taxon>Bacteria</taxon>
        <taxon>Bacillati</taxon>
        <taxon>Bacillota</taxon>
        <taxon>Bacilli</taxon>
        <taxon>Bacillales</taxon>
        <taxon>Paenibacillaceae</taxon>
        <taxon>Aneurinibacillus group</taxon>
        <taxon>Aneurinibacillus</taxon>
    </lineage>
</organism>
<name>A0A0U5C8Y6_9BACL</name>
<dbReference type="AlphaFoldDB" id="A0A0U5C8Y6"/>
<dbReference type="KEGG" id="asoc:CB4_03012"/>
<proteinExistence type="predicted"/>
<reference evidence="1 2" key="1">
    <citation type="submission" date="2015-12" db="EMBL/GenBank/DDBJ databases">
        <title>Genome sequence of Aneurinibacillus soli.</title>
        <authorList>
            <person name="Lee J.S."/>
            <person name="Lee K.C."/>
            <person name="Kim K.K."/>
            <person name="Lee B.W."/>
        </authorList>
    </citation>
    <scope>NUCLEOTIDE SEQUENCE [LARGE SCALE GENOMIC DNA]</scope>
    <source>
        <strain evidence="1 2">CB4</strain>
    </source>
</reference>
<accession>A0A0U5C8Y6</accession>
<evidence type="ECO:0000313" key="2">
    <source>
        <dbReference type="Proteomes" id="UP000217696"/>
    </source>
</evidence>
<evidence type="ECO:0000313" key="1">
    <source>
        <dbReference type="EMBL" id="BAU28835.1"/>
    </source>
</evidence>
<sequence length="47" mass="5396">MLLIASIFALPREMLHTRERLQSGGYPKGQNMTSRTAVFCGIDNVWW</sequence>
<protein>
    <submittedName>
        <fullName evidence="1">Uncharacterized protein</fullName>
    </submittedName>
</protein>
<dbReference type="Proteomes" id="UP000217696">
    <property type="component" value="Chromosome"/>
</dbReference>